<protein>
    <submittedName>
        <fullName evidence="6">Energy-coupling factor transporter transmembrane protein EcfT</fullName>
    </submittedName>
</protein>
<dbReference type="Proteomes" id="UP000318102">
    <property type="component" value="Unassembled WGS sequence"/>
</dbReference>
<organism evidence="6 7">
    <name type="scientific">Paenibacillus agilis</name>
    <dbReference type="NCBI Taxonomy" id="3020863"/>
    <lineage>
        <taxon>Bacteria</taxon>
        <taxon>Bacillati</taxon>
        <taxon>Bacillota</taxon>
        <taxon>Bacilli</taxon>
        <taxon>Bacillales</taxon>
        <taxon>Paenibacillaceae</taxon>
        <taxon>Paenibacillus</taxon>
    </lineage>
</organism>
<feature type="transmembrane region" description="Helical" evidence="5">
    <location>
        <begin position="235"/>
        <end position="255"/>
    </location>
</feature>
<dbReference type="CDD" id="cd16914">
    <property type="entry name" value="EcfT"/>
    <property type="match status" value="1"/>
</dbReference>
<name>A0A559IZV2_9BACL</name>
<dbReference type="EMBL" id="VNJK01000001">
    <property type="protein sequence ID" value="TVX93137.1"/>
    <property type="molecule type" value="Genomic_DNA"/>
</dbReference>
<dbReference type="AlphaFoldDB" id="A0A559IZV2"/>
<feature type="transmembrane region" description="Helical" evidence="5">
    <location>
        <begin position="12"/>
        <end position="33"/>
    </location>
</feature>
<sequence length="271" mass="31601">MELFTPQKETWFYHVNPAFKFFIIFAALLITLFNRHFAFALHLLLIYILLLVLWSGYSWRKLLLLLAPFVLIFISTASTMILFGKGEVIWWTWGIIKISEESFFRGLLLSMKTVSFGVMGLLFVLTTKPLLFFYALMQQFHLPAKYGYSFIAAIRLLPTVWEEFHTRTNALTIRGVRYKAGIQGIYERIRLYAVPLLAQSIRRAQRIAVAMEAKQFHISSSRTYYYATSYSRRDAVLLITLVVLLIFAYVSAQYIPLFEWEPPVHQAVILQ</sequence>
<keyword evidence="7" id="KW-1185">Reference proteome</keyword>
<evidence type="ECO:0000313" key="7">
    <source>
        <dbReference type="Proteomes" id="UP000318102"/>
    </source>
</evidence>
<proteinExistence type="predicted"/>
<keyword evidence="2 5" id="KW-0812">Transmembrane</keyword>
<dbReference type="RefSeq" id="WP_144989324.1">
    <property type="nucleotide sequence ID" value="NZ_VNJK01000001.1"/>
</dbReference>
<dbReference type="PANTHER" id="PTHR33514">
    <property type="entry name" value="PROTEIN ABCI12, CHLOROPLASTIC"/>
    <property type="match status" value="1"/>
</dbReference>
<dbReference type="OrthoDB" id="92887at2"/>
<comment type="subcellular location">
    <subcellularLocation>
        <location evidence="1">Membrane</location>
        <topology evidence="1">Multi-pass membrane protein</topology>
    </subcellularLocation>
</comment>
<comment type="caution">
    <text evidence="6">The sequence shown here is derived from an EMBL/GenBank/DDBJ whole genome shotgun (WGS) entry which is preliminary data.</text>
</comment>
<accession>A0A559IZV2</accession>
<evidence type="ECO:0000256" key="2">
    <source>
        <dbReference type="ARBA" id="ARBA00022692"/>
    </source>
</evidence>
<evidence type="ECO:0000256" key="3">
    <source>
        <dbReference type="ARBA" id="ARBA00022989"/>
    </source>
</evidence>
<dbReference type="InterPro" id="IPR003339">
    <property type="entry name" value="ABC/ECF_trnsptr_transmembrane"/>
</dbReference>
<feature type="transmembrane region" description="Helical" evidence="5">
    <location>
        <begin position="62"/>
        <end position="83"/>
    </location>
</feature>
<dbReference type="Pfam" id="PF02361">
    <property type="entry name" value="CbiQ"/>
    <property type="match status" value="1"/>
</dbReference>
<feature type="transmembrane region" description="Helical" evidence="5">
    <location>
        <begin position="114"/>
        <end position="136"/>
    </location>
</feature>
<evidence type="ECO:0000256" key="1">
    <source>
        <dbReference type="ARBA" id="ARBA00004141"/>
    </source>
</evidence>
<evidence type="ECO:0000256" key="5">
    <source>
        <dbReference type="SAM" id="Phobius"/>
    </source>
</evidence>
<evidence type="ECO:0000256" key="4">
    <source>
        <dbReference type="ARBA" id="ARBA00023136"/>
    </source>
</evidence>
<dbReference type="GO" id="GO:0005886">
    <property type="term" value="C:plasma membrane"/>
    <property type="evidence" value="ECO:0007669"/>
    <property type="project" value="TreeGrafter"/>
</dbReference>
<evidence type="ECO:0000313" key="6">
    <source>
        <dbReference type="EMBL" id="TVX93137.1"/>
    </source>
</evidence>
<feature type="transmembrane region" description="Helical" evidence="5">
    <location>
        <begin position="39"/>
        <end position="57"/>
    </location>
</feature>
<reference evidence="6 7" key="1">
    <citation type="submission" date="2019-07" db="EMBL/GenBank/DDBJ databases">
        <authorList>
            <person name="Kim J."/>
        </authorList>
    </citation>
    <scope>NUCLEOTIDE SEQUENCE [LARGE SCALE GENOMIC DNA]</scope>
    <source>
        <strain evidence="6 7">N4</strain>
    </source>
</reference>
<keyword evidence="4 5" id="KW-0472">Membrane</keyword>
<gene>
    <name evidence="6" type="ORF">FPZ44_08740</name>
</gene>
<keyword evidence="3 5" id="KW-1133">Transmembrane helix</keyword>
<dbReference type="PANTHER" id="PTHR33514:SF1">
    <property type="entry name" value="ABC TRANSPORTER PERMEASE"/>
    <property type="match status" value="1"/>
</dbReference>